<dbReference type="InterPro" id="IPR000571">
    <property type="entry name" value="Znf_CCCH"/>
</dbReference>
<dbReference type="Pfam" id="PF12872">
    <property type="entry name" value="OST-HTH"/>
    <property type="match status" value="1"/>
</dbReference>
<keyword evidence="7" id="KW-0832">Ubl conjugation</keyword>
<dbReference type="SUPFAM" id="SSF57850">
    <property type="entry name" value="RING/U-box"/>
    <property type="match status" value="1"/>
</dbReference>
<gene>
    <name evidence="15" type="ORF">Vbra_13164</name>
</gene>
<dbReference type="InterPro" id="IPR036028">
    <property type="entry name" value="SH3-like_dom_sf"/>
</dbReference>
<dbReference type="AlphaFoldDB" id="A0A0G4ETA1"/>
<evidence type="ECO:0000256" key="4">
    <source>
        <dbReference type="ARBA" id="ARBA00022723"/>
    </source>
</evidence>
<evidence type="ECO:0000256" key="3">
    <source>
        <dbReference type="ARBA" id="ARBA00022443"/>
    </source>
</evidence>
<dbReference type="VEuPathDB" id="CryptoDB:Vbra_13164"/>
<proteinExistence type="inferred from homology"/>
<feature type="domain" description="SH3" evidence="11">
    <location>
        <begin position="526"/>
        <end position="596"/>
    </location>
</feature>
<dbReference type="PROSITE" id="PS50089">
    <property type="entry name" value="ZF_RING_2"/>
    <property type="match status" value="1"/>
</dbReference>
<dbReference type="Gene3D" id="4.10.1000.10">
    <property type="entry name" value="Zinc finger, CCCH-type"/>
    <property type="match status" value="1"/>
</dbReference>
<dbReference type="Pfam" id="PF00642">
    <property type="entry name" value="zf-CCCH"/>
    <property type="match status" value="1"/>
</dbReference>
<dbReference type="PROSITE" id="PS51644">
    <property type="entry name" value="HTH_OST"/>
    <property type="match status" value="1"/>
</dbReference>
<dbReference type="InterPro" id="IPR036855">
    <property type="entry name" value="Znf_CCCH_sf"/>
</dbReference>
<feature type="zinc finger region" description="C3H1-type" evidence="9">
    <location>
        <begin position="6"/>
        <end position="33"/>
    </location>
</feature>
<keyword evidence="16" id="KW-1185">Reference proteome</keyword>
<reference evidence="15 16" key="1">
    <citation type="submission" date="2014-11" db="EMBL/GenBank/DDBJ databases">
        <authorList>
            <person name="Zhu J."/>
            <person name="Qi W."/>
            <person name="Song R."/>
        </authorList>
    </citation>
    <scope>NUCLEOTIDE SEQUENCE [LARGE SCALE GENOMIC DNA]</scope>
</reference>
<dbReference type="PROSITE" id="PS50103">
    <property type="entry name" value="ZF_C3H1"/>
    <property type="match status" value="1"/>
</dbReference>
<organism evidence="15 16">
    <name type="scientific">Vitrella brassicaformis (strain CCMP3155)</name>
    <dbReference type="NCBI Taxonomy" id="1169540"/>
    <lineage>
        <taxon>Eukaryota</taxon>
        <taxon>Sar</taxon>
        <taxon>Alveolata</taxon>
        <taxon>Colpodellida</taxon>
        <taxon>Vitrellaceae</taxon>
        <taxon>Vitrella</taxon>
    </lineage>
</organism>
<evidence type="ECO:0000256" key="8">
    <source>
        <dbReference type="PROSITE-ProRule" id="PRU00192"/>
    </source>
</evidence>
<name>A0A0G4ETA1_VITBC</name>
<feature type="domain" description="HTH OST-type" evidence="14">
    <location>
        <begin position="58"/>
        <end position="132"/>
    </location>
</feature>
<evidence type="ECO:0000259" key="14">
    <source>
        <dbReference type="PROSITE" id="PS51644"/>
    </source>
</evidence>
<feature type="compositionally biased region" description="Low complexity" evidence="10">
    <location>
        <begin position="495"/>
        <end position="511"/>
    </location>
</feature>
<evidence type="ECO:0000259" key="13">
    <source>
        <dbReference type="PROSITE" id="PS50103"/>
    </source>
</evidence>
<dbReference type="SUPFAM" id="SSF50044">
    <property type="entry name" value="SH3-domain"/>
    <property type="match status" value="1"/>
</dbReference>
<dbReference type="PROSITE" id="PS50002">
    <property type="entry name" value="SH3"/>
    <property type="match status" value="1"/>
</dbReference>
<dbReference type="SMART" id="SM00184">
    <property type="entry name" value="RING"/>
    <property type="match status" value="1"/>
</dbReference>
<evidence type="ECO:0000259" key="12">
    <source>
        <dbReference type="PROSITE" id="PS50089"/>
    </source>
</evidence>
<dbReference type="Pfam" id="PF00097">
    <property type="entry name" value="zf-C3HC4"/>
    <property type="match status" value="1"/>
</dbReference>
<dbReference type="PANTHER" id="PTHR24103">
    <property type="entry name" value="E3 UBIQUITIN-PROTEIN LIGASE TRIM"/>
    <property type="match status" value="1"/>
</dbReference>
<dbReference type="InterPro" id="IPR001841">
    <property type="entry name" value="Znf_RING"/>
</dbReference>
<evidence type="ECO:0000256" key="7">
    <source>
        <dbReference type="ARBA" id="ARBA00022843"/>
    </source>
</evidence>
<dbReference type="SUPFAM" id="SSF90229">
    <property type="entry name" value="CCCH zinc finger"/>
    <property type="match status" value="1"/>
</dbReference>
<evidence type="ECO:0000256" key="5">
    <source>
        <dbReference type="ARBA" id="ARBA00022771"/>
    </source>
</evidence>
<feature type="compositionally biased region" description="Polar residues" evidence="10">
    <location>
        <begin position="512"/>
        <end position="522"/>
    </location>
</feature>
<evidence type="ECO:0000313" key="16">
    <source>
        <dbReference type="Proteomes" id="UP000041254"/>
    </source>
</evidence>
<dbReference type="SMART" id="SM00356">
    <property type="entry name" value="ZnF_C3H1"/>
    <property type="match status" value="1"/>
</dbReference>
<dbReference type="InterPro" id="IPR001452">
    <property type="entry name" value="SH3_domain"/>
</dbReference>
<evidence type="ECO:0000256" key="10">
    <source>
        <dbReference type="SAM" id="MobiDB-lite"/>
    </source>
</evidence>
<dbReference type="InterPro" id="IPR050143">
    <property type="entry name" value="TRIM/RBCC"/>
</dbReference>
<keyword evidence="4 9" id="KW-0479">Metal-binding</keyword>
<dbReference type="Gene3D" id="3.30.420.610">
    <property type="entry name" value="LOTUS domain-like"/>
    <property type="match status" value="1"/>
</dbReference>
<keyword evidence="6 9" id="KW-0862">Zinc</keyword>
<evidence type="ECO:0000256" key="6">
    <source>
        <dbReference type="ARBA" id="ARBA00022833"/>
    </source>
</evidence>
<keyword evidence="3 8" id="KW-0728">SH3 domain</keyword>
<feature type="region of interest" description="Disordered" evidence="10">
    <location>
        <begin position="357"/>
        <end position="396"/>
    </location>
</feature>
<feature type="compositionally biased region" description="Basic and acidic residues" evidence="10">
    <location>
        <begin position="357"/>
        <end position="380"/>
    </location>
</feature>
<dbReference type="GO" id="GO:0008270">
    <property type="term" value="F:zinc ion binding"/>
    <property type="evidence" value="ECO:0007669"/>
    <property type="project" value="UniProtKB-KW"/>
</dbReference>
<dbReference type="InterPro" id="IPR017907">
    <property type="entry name" value="Znf_RING_CS"/>
</dbReference>
<comment type="similarity">
    <text evidence="1">Belongs to the TRIM/RBCC family.</text>
</comment>
<dbReference type="PROSITE" id="PS00518">
    <property type="entry name" value="ZF_RING_1"/>
    <property type="match status" value="1"/>
</dbReference>
<keyword evidence="5 9" id="KW-0863">Zinc-finger</keyword>
<feature type="region of interest" description="Disordered" evidence="10">
    <location>
        <begin position="489"/>
        <end position="522"/>
    </location>
</feature>
<evidence type="ECO:0000256" key="2">
    <source>
        <dbReference type="ARBA" id="ARBA00008649"/>
    </source>
</evidence>
<dbReference type="Gene3D" id="2.30.30.40">
    <property type="entry name" value="SH3 Domains"/>
    <property type="match status" value="1"/>
</dbReference>
<dbReference type="InterPro" id="IPR025605">
    <property type="entry name" value="OST-HTH/LOTUS_dom"/>
</dbReference>
<dbReference type="InterPro" id="IPR041966">
    <property type="entry name" value="LOTUS-like"/>
</dbReference>
<evidence type="ECO:0000313" key="15">
    <source>
        <dbReference type="EMBL" id="CEM01534.1"/>
    </source>
</evidence>
<dbReference type="Proteomes" id="UP000041254">
    <property type="component" value="Unassembled WGS sequence"/>
</dbReference>
<comment type="similarity">
    <text evidence="2">Belongs to the SH3RF family.</text>
</comment>
<evidence type="ECO:0000256" key="9">
    <source>
        <dbReference type="PROSITE-ProRule" id="PRU00723"/>
    </source>
</evidence>
<sequence length="597" mass="67750">MQTPHNYKTQVCTFHQKGQCTKGKDCTYAHGPKDLMRPGSHHHRHHAAPDYDHRKASLPSDVHRKVVALIRKAPPPGMNLAMLRNIWREEYSTDLEAREFGFEKLSQLVYSIPEVDSHRDSHTDAVMLTIKRIAGSSVDNTGGGGPASHNEHPSKPPPYLDQLLEKGKLKEYGISEEASKIDPEALLLKDASDLFHCVICNSLAFRPKLTRCLHLFCADCLDTWFDKQCNSVEVRAWADVARQGRKKSAPCPFCKEDLSKETDMELLSPQSTGLRGEYWKVYRELEIRCRHADCSWQGPLFHYFCHLVKCKHEDPSHIGDNTWQPRSQLVEQQKKELEQRADEYRERHTKALEELNHKIQKEREKRRAVQEAKAEQEKAKQQLHQQQMQAAQQQQQQPALVTEAANGSGNGTALVQQLNQDNCTHDAGLLVEVVLRNDAGWSYGRLVHIDQDQFVVTDTGGWFPDYLLDTILGPATGVAVYLQPSPEVQRSGAFQQQQEQEPEQHQQQQQQGNTATADTNTENVMLRTHAKRVVWDYTAPNDITSNCISVRQGDWVVVIRSDSSGWSYGRRITDTNDISRGPQGWFATGVLEEAQSG</sequence>
<dbReference type="CDD" id="cd00174">
    <property type="entry name" value="SH3"/>
    <property type="match status" value="1"/>
</dbReference>
<evidence type="ECO:0000259" key="11">
    <source>
        <dbReference type="PROSITE" id="PS50002"/>
    </source>
</evidence>
<dbReference type="EMBL" id="CDMY01000305">
    <property type="protein sequence ID" value="CEM01534.1"/>
    <property type="molecule type" value="Genomic_DNA"/>
</dbReference>
<feature type="compositionally biased region" description="Low complexity" evidence="10">
    <location>
        <begin position="382"/>
        <end position="396"/>
    </location>
</feature>
<feature type="domain" description="C3H1-type" evidence="13">
    <location>
        <begin position="6"/>
        <end position="33"/>
    </location>
</feature>
<dbReference type="InParanoid" id="A0A0G4ETA1"/>
<dbReference type="OrthoDB" id="417010at2759"/>
<feature type="domain" description="RING-type" evidence="12">
    <location>
        <begin position="197"/>
        <end position="255"/>
    </location>
</feature>
<dbReference type="CDD" id="cd22249">
    <property type="entry name" value="UDM1_RNF168_RNF169-like"/>
    <property type="match status" value="1"/>
</dbReference>
<dbReference type="InterPro" id="IPR018957">
    <property type="entry name" value="Znf_C3HC4_RING-type"/>
</dbReference>
<feature type="region of interest" description="Disordered" evidence="10">
    <location>
        <begin position="31"/>
        <end position="55"/>
    </location>
</feature>
<accession>A0A0G4ETA1</accession>
<dbReference type="Gene3D" id="3.30.40.10">
    <property type="entry name" value="Zinc/RING finger domain, C3HC4 (zinc finger)"/>
    <property type="match status" value="1"/>
</dbReference>
<evidence type="ECO:0000256" key="1">
    <source>
        <dbReference type="ARBA" id="ARBA00008518"/>
    </source>
</evidence>
<dbReference type="InterPro" id="IPR013083">
    <property type="entry name" value="Znf_RING/FYVE/PHD"/>
</dbReference>
<feature type="region of interest" description="Disordered" evidence="10">
    <location>
        <begin position="137"/>
        <end position="157"/>
    </location>
</feature>
<protein>
    <submittedName>
        <fullName evidence="15">Uncharacterized protein</fullName>
    </submittedName>
</protein>